<dbReference type="HOGENOM" id="CLU_2697530_0_0_4"/>
<dbReference type="Proteomes" id="UP000001812">
    <property type="component" value="Chromosome II"/>
</dbReference>
<evidence type="ECO:0000313" key="1">
    <source>
        <dbReference type="EMBL" id="EET02921.1"/>
    </source>
</evidence>
<dbReference type="AlphaFoldDB" id="A0A0E1VSH2"/>
<reference evidence="1" key="1">
    <citation type="submission" date="2009-05" db="EMBL/GenBank/DDBJ databases">
        <authorList>
            <person name="Harkins D.M."/>
            <person name="DeShazer D."/>
            <person name="Woods D.E."/>
            <person name="Brinkac L.M."/>
            <person name="Brown K.A."/>
            <person name="Hung G.C."/>
            <person name="Tuanyok A."/>
            <person name="Zhang B."/>
            <person name="Nierman W.C."/>
        </authorList>
    </citation>
    <scope>NUCLEOTIDE SEQUENCE [LARGE SCALE GENOMIC DNA]</scope>
    <source>
        <strain evidence="1">1710a</strain>
    </source>
</reference>
<protein>
    <submittedName>
        <fullName evidence="1">Uncharacterized protein</fullName>
    </submittedName>
</protein>
<sequence>MFNVIIGASRQDYLAAKRGGGRGGVAAKASTRRVSARGGCFVHRRIDGNAASRHVAVRGAAAARKAGHGICGA</sequence>
<accession>A0A0E1VSH2</accession>
<dbReference type="EMBL" id="CM000833">
    <property type="protein sequence ID" value="EET02921.1"/>
    <property type="molecule type" value="Genomic_DNA"/>
</dbReference>
<dbReference type="RefSeq" id="WP_004528127.1">
    <property type="nucleotide sequence ID" value="NZ_CM000833.1"/>
</dbReference>
<proteinExistence type="predicted"/>
<gene>
    <name evidence="1" type="ORF">BURPS1710A_A0323</name>
</gene>
<name>A0A0E1VSH2_BURPE</name>
<organism evidence="1">
    <name type="scientific">Burkholderia pseudomallei 1710a</name>
    <dbReference type="NCBI Taxonomy" id="320371"/>
    <lineage>
        <taxon>Bacteria</taxon>
        <taxon>Pseudomonadati</taxon>
        <taxon>Pseudomonadota</taxon>
        <taxon>Betaproteobacteria</taxon>
        <taxon>Burkholderiales</taxon>
        <taxon>Burkholderiaceae</taxon>
        <taxon>Burkholderia</taxon>
        <taxon>pseudomallei group</taxon>
    </lineage>
</organism>